<evidence type="ECO:0000256" key="1">
    <source>
        <dbReference type="SAM" id="MobiDB-lite"/>
    </source>
</evidence>
<evidence type="ECO:0000313" key="2">
    <source>
        <dbReference type="EMBL" id="TKC37728.1"/>
    </source>
</evidence>
<dbReference type="GO" id="GO:0001520">
    <property type="term" value="C:outer dense fiber"/>
    <property type="evidence" value="ECO:0007669"/>
    <property type="project" value="TreeGrafter"/>
</dbReference>
<dbReference type="PANTHER" id="PTHR21580:SF23">
    <property type="entry name" value="OUTER DENSE FIBER PROTEIN 3"/>
    <property type="match status" value="1"/>
</dbReference>
<reference evidence="3" key="1">
    <citation type="journal article" date="2019" name="IScience">
        <title>Narwhal Genome Reveals Long-Term Low Genetic Diversity despite Current Large Abundance Size.</title>
        <authorList>
            <person name="Westbury M.V."/>
            <person name="Petersen B."/>
            <person name="Garde E."/>
            <person name="Heide-Jorgensen M.P."/>
            <person name="Lorenzen E.D."/>
        </authorList>
    </citation>
    <scope>NUCLEOTIDE SEQUENCE [LARGE SCALE GENOMIC DNA]</scope>
</reference>
<sequence>MAEEVWVGTWRPHRPRGPIMALYSSPGPKYLIPPTTGFVKHTPDKLRAPAYSFHGAPTLLAENCSPGPRYSVNPKILRTGKDIGPAYSILGRYCTKTTLTPGPGHYFPEKSTKHVFDSAPSHSISARTKTFRVDSTPGPAAYMLPVVMGPHTVGKASQPAFSIKGRSKLGSFSDDLYKARRDGPSGPFPQNLGPTSLTPILPKPLSSFILLEPATRLSPPPLVYIPERRAPEHWGTVTWCGHRLQTEESPDTQTHSDLGPETQCLMPAPALWGRTPWQAEPTPGPAAYRQTDVQVTKFKAPQYTMAARVEPPGDKTLKPGPGAHSPEKVTVTKPCAPIVTFGIKHSDYMTPLVVDVE</sequence>
<gene>
    <name evidence="2" type="ORF">EI555_019038</name>
</gene>
<name>A0A4U1EMZ3_MONMO</name>
<dbReference type="PANTHER" id="PTHR21580">
    <property type="entry name" value="SHIPPO-1-RELATED"/>
    <property type="match status" value="1"/>
</dbReference>
<dbReference type="InterPro" id="IPR051291">
    <property type="entry name" value="CIMAP"/>
</dbReference>
<dbReference type="Proteomes" id="UP000308365">
    <property type="component" value="Unassembled WGS sequence"/>
</dbReference>
<dbReference type="AlphaFoldDB" id="A0A4U1EMZ3"/>
<comment type="caution">
    <text evidence="2">The sequence shown here is derived from an EMBL/GenBank/DDBJ whole genome shotgun (WGS) entry which is preliminary data.</text>
</comment>
<proteinExistence type="predicted"/>
<evidence type="ECO:0008006" key="4">
    <source>
        <dbReference type="Google" id="ProtNLM"/>
    </source>
</evidence>
<protein>
    <recommendedName>
        <fullName evidence="4">Outer dense fiber of sperm tails 3</fullName>
    </recommendedName>
</protein>
<dbReference type="Pfam" id="PF07004">
    <property type="entry name" value="SHIPPO-rpt"/>
    <property type="match status" value="4"/>
</dbReference>
<feature type="region of interest" description="Disordered" evidence="1">
    <location>
        <begin position="310"/>
        <end position="329"/>
    </location>
</feature>
<organism evidence="2 3">
    <name type="scientific">Monodon monoceros</name>
    <name type="common">Narwhal</name>
    <name type="synonym">Ceratodon monodon</name>
    <dbReference type="NCBI Taxonomy" id="40151"/>
    <lineage>
        <taxon>Eukaryota</taxon>
        <taxon>Metazoa</taxon>
        <taxon>Chordata</taxon>
        <taxon>Craniata</taxon>
        <taxon>Vertebrata</taxon>
        <taxon>Euteleostomi</taxon>
        <taxon>Mammalia</taxon>
        <taxon>Eutheria</taxon>
        <taxon>Laurasiatheria</taxon>
        <taxon>Artiodactyla</taxon>
        <taxon>Whippomorpha</taxon>
        <taxon>Cetacea</taxon>
        <taxon>Odontoceti</taxon>
        <taxon>Monodontidae</taxon>
        <taxon>Monodon</taxon>
    </lineage>
</organism>
<dbReference type="EMBL" id="RWIC01001097">
    <property type="protein sequence ID" value="TKC37728.1"/>
    <property type="molecule type" value="Genomic_DNA"/>
</dbReference>
<accession>A0A4U1EMZ3</accession>
<evidence type="ECO:0000313" key="3">
    <source>
        <dbReference type="Proteomes" id="UP000308365"/>
    </source>
</evidence>
<dbReference type="InterPro" id="IPR010736">
    <property type="entry name" value="SHIPPO-rpt"/>
</dbReference>